<dbReference type="GO" id="GO:0016020">
    <property type="term" value="C:membrane"/>
    <property type="evidence" value="ECO:0007669"/>
    <property type="project" value="InterPro"/>
</dbReference>
<proteinExistence type="predicted"/>
<dbReference type="InterPro" id="IPR043148">
    <property type="entry name" value="TagF_C"/>
</dbReference>
<gene>
    <name evidence="1" type="ORF">FQ154_13880</name>
</gene>
<protein>
    <recommendedName>
        <fullName evidence="3">CDP-glycerol--glycerophosphate glycerophosphotransferase</fullName>
    </recommendedName>
</protein>
<comment type="caution">
    <text evidence="1">The sequence shown here is derived from an EMBL/GenBank/DDBJ whole genome shotgun (WGS) entry which is preliminary data.</text>
</comment>
<evidence type="ECO:0000313" key="2">
    <source>
        <dbReference type="Proteomes" id="UP000323856"/>
    </source>
</evidence>
<evidence type="ECO:0008006" key="3">
    <source>
        <dbReference type="Google" id="ProtNLM"/>
    </source>
</evidence>
<dbReference type="EMBL" id="VOBL01000015">
    <property type="protein sequence ID" value="KAA0975289.1"/>
    <property type="molecule type" value="Genomic_DNA"/>
</dbReference>
<dbReference type="InterPro" id="IPR007554">
    <property type="entry name" value="Glycerophosphate_synth"/>
</dbReference>
<dbReference type="AlphaFoldDB" id="A0A5B0ED03"/>
<dbReference type="OrthoDB" id="7806295at2"/>
<organism evidence="1 2">
    <name type="scientific">Paeniglutamicibacter gangotriensis</name>
    <dbReference type="NCBI Taxonomy" id="254787"/>
    <lineage>
        <taxon>Bacteria</taxon>
        <taxon>Bacillati</taxon>
        <taxon>Actinomycetota</taxon>
        <taxon>Actinomycetes</taxon>
        <taxon>Micrococcales</taxon>
        <taxon>Micrococcaceae</taxon>
        <taxon>Paeniglutamicibacter</taxon>
    </lineage>
</organism>
<dbReference type="Gene3D" id="3.40.50.12580">
    <property type="match status" value="1"/>
</dbReference>
<name>A0A5B0ED03_9MICC</name>
<dbReference type="RefSeq" id="WP_149620178.1">
    <property type="nucleotide sequence ID" value="NZ_VOBL01000015.1"/>
</dbReference>
<evidence type="ECO:0000313" key="1">
    <source>
        <dbReference type="EMBL" id="KAA0975289.1"/>
    </source>
</evidence>
<reference evidence="1 2" key="1">
    <citation type="submission" date="2019-07" db="EMBL/GenBank/DDBJ databases">
        <title>Analysis of the biochemical properties, biological activity and biotechnological potential of siderophores and biosurfactants produced by Antarctic psychrotolerant bacteria.</title>
        <authorList>
            <person name="Styczynski M."/>
            <person name="Krucon T."/>
            <person name="Decewicz P."/>
            <person name="Dziewit L."/>
        </authorList>
    </citation>
    <scope>NUCLEOTIDE SEQUENCE [LARGE SCALE GENOMIC DNA]</scope>
    <source>
        <strain evidence="1 2">ANT_H27</strain>
    </source>
</reference>
<accession>A0A5B0ED03</accession>
<dbReference type="Proteomes" id="UP000323856">
    <property type="component" value="Unassembled WGS sequence"/>
</dbReference>
<dbReference type="GO" id="GO:0047355">
    <property type="term" value="F:CDP-glycerol glycerophosphotransferase activity"/>
    <property type="evidence" value="ECO:0007669"/>
    <property type="project" value="InterPro"/>
</dbReference>
<sequence length="390" mass="42989">MSLTQRLSPLAARLAHILALRRARNVLAAKEDVEQTIMAIYFGGPVGDLYQIKQWLPIFEQLQSEFPTVVFMKDAVAALHLTKESNLPIRMAGHAEAIEPLVHELGLRAMFYVNNNLSNFSVLRIPHVTHIHLSHGESEKASMTSNQLKAYDYCFVAGQASVERIMSSLSLFDESHLKMIGRPQLDLLMLATPIQSIDGRKTVLYAPTWEGDRPAMAYSSIAVCGESWIADLLNDDSLRVIYRPHPKTGTRSTSTRKADKNIRKLIETALKTDCSAGHMIDTGIDCNPAMAAADVAIFDVSAMAMDASVLKRPFFVTLPMTMASPLLPSPLWDAARPLEIDSNTPIKPRLHAALTEGPLAGNDEFVLHHFGEFAVGSGVARFRTMISTLI</sequence>
<dbReference type="Pfam" id="PF04464">
    <property type="entry name" value="Glyphos_transf"/>
    <property type="match status" value="1"/>
</dbReference>